<gene>
    <name evidence="1" type="ORF">SAMN05444392_1095</name>
</gene>
<keyword evidence="2" id="KW-1185">Reference proteome</keyword>
<proteinExistence type="predicted"/>
<protein>
    <submittedName>
        <fullName evidence="1">Uncharacterized protein</fullName>
    </submittedName>
</protein>
<reference evidence="1 2" key="1">
    <citation type="submission" date="2016-11" db="EMBL/GenBank/DDBJ databases">
        <authorList>
            <person name="Jaros S."/>
            <person name="Januszkiewicz K."/>
            <person name="Wedrychowicz H."/>
        </authorList>
    </citation>
    <scope>NUCLEOTIDE SEQUENCE [LARGE SCALE GENOMIC DNA]</scope>
    <source>
        <strain evidence="1 2">DSM 44666</strain>
    </source>
</reference>
<evidence type="ECO:0000313" key="2">
    <source>
        <dbReference type="Proteomes" id="UP000184476"/>
    </source>
</evidence>
<dbReference type="EMBL" id="FQVL01000009">
    <property type="protein sequence ID" value="SHF16309.1"/>
    <property type="molecule type" value="Genomic_DNA"/>
</dbReference>
<evidence type="ECO:0000313" key="1">
    <source>
        <dbReference type="EMBL" id="SHF16309.1"/>
    </source>
</evidence>
<dbReference type="RefSeq" id="WP_073155505.1">
    <property type="nucleotide sequence ID" value="NZ_FQVL01000009.1"/>
</dbReference>
<sequence>MDQQKKQLIGIILQMLKDIYYTTSQLEQLFQSHNIHILKRNFDPFQDMLMALGLSDEKGDQIIQLIKLYVEESMTLEEVLVETEDIIRKETGALN</sequence>
<organism evidence="1 2">
    <name type="scientific">Seinonella peptonophila</name>
    <dbReference type="NCBI Taxonomy" id="112248"/>
    <lineage>
        <taxon>Bacteria</taxon>
        <taxon>Bacillati</taxon>
        <taxon>Bacillota</taxon>
        <taxon>Bacilli</taxon>
        <taxon>Bacillales</taxon>
        <taxon>Thermoactinomycetaceae</taxon>
        <taxon>Seinonella</taxon>
    </lineage>
</organism>
<accession>A0A1M4ZE25</accession>
<dbReference type="OrthoDB" id="2989838at2"/>
<dbReference type="Proteomes" id="UP000184476">
    <property type="component" value="Unassembled WGS sequence"/>
</dbReference>
<dbReference type="AlphaFoldDB" id="A0A1M4ZE25"/>
<name>A0A1M4ZE25_9BACL</name>